<evidence type="ECO:0000313" key="7">
    <source>
        <dbReference type="EMBL" id="WXG68711.1"/>
    </source>
</evidence>
<organism evidence="7 8">
    <name type="scientific">Rhodococcus sovatensis</name>
    <dbReference type="NCBI Taxonomy" id="1805840"/>
    <lineage>
        <taxon>Bacteria</taxon>
        <taxon>Bacillati</taxon>
        <taxon>Actinomycetota</taxon>
        <taxon>Actinomycetes</taxon>
        <taxon>Mycobacteriales</taxon>
        <taxon>Nocardiaceae</taxon>
        <taxon>Rhodococcus</taxon>
    </lineage>
</organism>
<dbReference type="SUPFAM" id="SSF46689">
    <property type="entry name" value="Homeodomain-like"/>
    <property type="match status" value="1"/>
</dbReference>
<dbReference type="PANTHER" id="PTHR30055:SF234">
    <property type="entry name" value="HTH-TYPE TRANSCRIPTIONAL REGULATOR BETI"/>
    <property type="match status" value="1"/>
</dbReference>
<dbReference type="Proteomes" id="UP001432000">
    <property type="component" value="Chromosome"/>
</dbReference>
<gene>
    <name evidence="7" type="ORF">WDS16_26595</name>
</gene>
<reference evidence="7 8" key="1">
    <citation type="submission" date="2024-03" db="EMBL/GenBank/DDBJ databases">
        <title>Natural products discovery in diverse microorganisms through a two-stage MS feature dereplication strategy.</title>
        <authorList>
            <person name="Zhang R."/>
        </authorList>
    </citation>
    <scope>NUCLEOTIDE SEQUENCE [LARGE SCALE GENOMIC DNA]</scope>
    <source>
        <strain evidence="7 8">18930</strain>
    </source>
</reference>
<keyword evidence="3" id="KW-0804">Transcription</keyword>
<dbReference type="InterPro" id="IPR050109">
    <property type="entry name" value="HTH-type_TetR-like_transc_reg"/>
</dbReference>
<feature type="DNA-binding region" description="H-T-H motif" evidence="4">
    <location>
        <begin position="202"/>
        <end position="221"/>
    </location>
</feature>
<protein>
    <submittedName>
        <fullName evidence="7">Helix-turn-helix domain-containing protein</fullName>
    </submittedName>
</protein>
<feature type="domain" description="HTH tetR-type" evidence="6">
    <location>
        <begin position="179"/>
        <end position="239"/>
    </location>
</feature>
<dbReference type="InterPro" id="IPR009057">
    <property type="entry name" value="Homeodomain-like_sf"/>
</dbReference>
<evidence type="ECO:0000313" key="8">
    <source>
        <dbReference type="Proteomes" id="UP001432000"/>
    </source>
</evidence>
<dbReference type="PANTHER" id="PTHR30055">
    <property type="entry name" value="HTH-TYPE TRANSCRIPTIONAL REGULATOR RUTR"/>
    <property type="match status" value="1"/>
</dbReference>
<dbReference type="PRINTS" id="PR00455">
    <property type="entry name" value="HTHTETR"/>
</dbReference>
<evidence type="ECO:0000259" key="6">
    <source>
        <dbReference type="PROSITE" id="PS50977"/>
    </source>
</evidence>
<dbReference type="PROSITE" id="PS50977">
    <property type="entry name" value="HTH_TETR_2"/>
    <property type="match status" value="1"/>
</dbReference>
<keyword evidence="2 4" id="KW-0238">DNA-binding</keyword>
<dbReference type="Gene3D" id="1.10.357.10">
    <property type="entry name" value="Tetracycline Repressor, domain 2"/>
    <property type="match status" value="1"/>
</dbReference>
<sequence length="366" mass="40731">MRTDIPPAHSAWQNWQTMDDEHADHPAATDATEGRSVPPAPQLWTTPQVAEFMGISRQAINKRLRSHRLLGYPGKGVTLFPVWQFDPKTRWSRPEVEKFLAAFEGDVDPHDLAQWSETPIPGNGSTPAQLLTDADAEVEVLDLVDRYYAADTDHTASTDATTTPRWAKAEWRPEDSGSSGPRHAILLAAADLFARRGPAKVTLREVAAAADVSYSLIHRFFKSKENLLVAVMELLVTYGGERLSDENDAYAAIENSFGADSGQIGRMLTWSILEGTTPEHLFSGGIRSRGYRTQIEAQWAKPFAPHTRSDFDSRTLAALIALIAAVWDFYEPHLTVLGDLDRDPDDLRNEIVDMLKVLVYATRPKK</sequence>
<dbReference type="InterPro" id="IPR001647">
    <property type="entry name" value="HTH_TetR"/>
</dbReference>
<name>A0ABZ2PLU5_9NOCA</name>
<keyword evidence="8" id="KW-1185">Reference proteome</keyword>
<dbReference type="Pfam" id="PF00440">
    <property type="entry name" value="TetR_N"/>
    <property type="match status" value="1"/>
</dbReference>
<feature type="region of interest" description="Disordered" evidence="5">
    <location>
        <begin position="22"/>
        <end position="42"/>
    </location>
</feature>
<evidence type="ECO:0000256" key="4">
    <source>
        <dbReference type="PROSITE-ProRule" id="PRU00335"/>
    </source>
</evidence>
<evidence type="ECO:0000256" key="2">
    <source>
        <dbReference type="ARBA" id="ARBA00023125"/>
    </source>
</evidence>
<dbReference type="EMBL" id="CP147846">
    <property type="protein sequence ID" value="WXG68711.1"/>
    <property type="molecule type" value="Genomic_DNA"/>
</dbReference>
<evidence type="ECO:0000256" key="1">
    <source>
        <dbReference type="ARBA" id="ARBA00023015"/>
    </source>
</evidence>
<evidence type="ECO:0000256" key="5">
    <source>
        <dbReference type="SAM" id="MobiDB-lite"/>
    </source>
</evidence>
<proteinExistence type="predicted"/>
<dbReference type="RefSeq" id="WP_338889094.1">
    <property type="nucleotide sequence ID" value="NZ_CP147846.1"/>
</dbReference>
<evidence type="ECO:0000256" key="3">
    <source>
        <dbReference type="ARBA" id="ARBA00023163"/>
    </source>
</evidence>
<keyword evidence="1" id="KW-0805">Transcription regulation</keyword>
<accession>A0ABZ2PLU5</accession>